<gene>
    <name evidence="2" type="ORF">UXQ13_23530</name>
</gene>
<comment type="caution">
    <text evidence="2">The sequence shown here is derived from an EMBL/GenBank/DDBJ whole genome shotgun (WGS) entry which is preliminary data.</text>
</comment>
<dbReference type="SUPFAM" id="SSF53448">
    <property type="entry name" value="Nucleotide-diphospho-sugar transferases"/>
    <property type="match status" value="1"/>
</dbReference>
<protein>
    <submittedName>
        <fullName evidence="2">Glycosyltransferase</fullName>
        <ecNumber evidence="2">2.4.-.-</ecNumber>
    </submittedName>
</protein>
<dbReference type="EC" id="2.4.-.-" evidence="2"/>
<keyword evidence="2" id="KW-0328">Glycosyltransferase</keyword>
<feature type="domain" description="Glycosyltransferase 2-like" evidence="1">
    <location>
        <begin position="10"/>
        <end position="118"/>
    </location>
</feature>
<evidence type="ECO:0000259" key="1">
    <source>
        <dbReference type="Pfam" id="PF00535"/>
    </source>
</evidence>
<keyword evidence="2" id="KW-0808">Transferase</keyword>
<dbReference type="InterPro" id="IPR029044">
    <property type="entry name" value="Nucleotide-diphossugar_trans"/>
</dbReference>
<dbReference type="RefSeq" id="WP_225234222.1">
    <property type="nucleotide sequence ID" value="NZ_JBAPLV010000064.1"/>
</dbReference>
<dbReference type="GO" id="GO:0016757">
    <property type="term" value="F:glycosyltransferase activity"/>
    <property type="evidence" value="ECO:0007669"/>
    <property type="project" value="UniProtKB-KW"/>
</dbReference>
<evidence type="ECO:0000313" key="2">
    <source>
        <dbReference type="EMBL" id="MEI4281458.1"/>
    </source>
</evidence>
<organism evidence="2 3">
    <name type="scientific">Klenkia terrae</name>
    <dbReference type="NCBI Taxonomy" id="1052259"/>
    <lineage>
        <taxon>Bacteria</taxon>
        <taxon>Bacillati</taxon>
        <taxon>Actinomycetota</taxon>
        <taxon>Actinomycetes</taxon>
        <taxon>Geodermatophilales</taxon>
        <taxon>Geodermatophilaceae</taxon>
        <taxon>Klenkia</taxon>
    </lineage>
</organism>
<accession>A0ABU8EDK0</accession>
<proteinExistence type="predicted"/>
<dbReference type="InterPro" id="IPR001173">
    <property type="entry name" value="Glyco_trans_2-like"/>
</dbReference>
<sequence>MPETDAPLVTVAIPTFRRPDWLRQAIDSARAQTVRDVEILVSDSDGSPEIEDLVADYGDPRLRYRSNEGPTDGLQNALAMYRDCRGRFVATLHDDDFWDPTYLEVMLAPLQAQDDILLSFADHWVVDAEGRVLPAETEATTAERGRSRLAAGRIQPFVRECMVDRAVFFVVATVFRNGAMDWDDVPAEVSPPYEVWLTWLASRDGAAAWYVPDRLSYYRLHGASAAHSTRLEVPQVHTFDRVLADPRLGDLRPEVLRASAPFRASLAWSLLVEGDPADARRQLRDAWAAGARGAVVLGLAVSVLPRRLRAGLVTRIRAVRAHRRLTHRPTEQESAP</sequence>
<dbReference type="Proteomes" id="UP001373496">
    <property type="component" value="Unassembled WGS sequence"/>
</dbReference>
<evidence type="ECO:0000313" key="3">
    <source>
        <dbReference type="Proteomes" id="UP001373496"/>
    </source>
</evidence>
<dbReference type="PANTHER" id="PTHR22916">
    <property type="entry name" value="GLYCOSYLTRANSFERASE"/>
    <property type="match status" value="1"/>
</dbReference>
<reference evidence="2 3" key="1">
    <citation type="submission" date="2024-03" db="EMBL/GenBank/DDBJ databases">
        <title>Draft genome sequence of Klenkia terrae.</title>
        <authorList>
            <person name="Duangmal K."/>
            <person name="Chantavorakit T."/>
        </authorList>
    </citation>
    <scope>NUCLEOTIDE SEQUENCE [LARGE SCALE GENOMIC DNA]</scope>
    <source>
        <strain evidence="2 3">JCM 17786</strain>
    </source>
</reference>
<dbReference type="EMBL" id="JBAPLV010000064">
    <property type="protein sequence ID" value="MEI4281458.1"/>
    <property type="molecule type" value="Genomic_DNA"/>
</dbReference>
<keyword evidence="3" id="KW-1185">Reference proteome</keyword>
<dbReference type="Pfam" id="PF00535">
    <property type="entry name" value="Glycos_transf_2"/>
    <property type="match status" value="1"/>
</dbReference>
<name>A0ABU8EDK0_9ACTN</name>
<dbReference type="Gene3D" id="3.90.550.10">
    <property type="entry name" value="Spore Coat Polysaccharide Biosynthesis Protein SpsA, Chain A"/>
    <property type="match status" value="1"/>
</dbReference>
<dbReference type="PANTHER" id="PTHR22916:SF3">
    <property type="entry name" value="UDP-GLCNAC:BETAGAL BETA-1,3-N-ACETYLGLUCOSAMINYLTRANSFERASE-LIKE PROTEIN 1"/>
    <property type="match status" value="1"/>
</dbReference>